<reference evidence="2 3" key="1">
    <citation type="submission" date="2013-05" db="EMBL/GenBank/DDBJ databases">
        <title>Genome assembly of Chondromyces apiculatus DSM 436.</title>
        <authorList>
            <person name="Sharma G."/>
            <person name="Khatri I."/>
            <person name="Kaur C."/>
            <person name="Mayilraj S."/>
            <person name="Subramanian S."/>
        </authorList>
    </citation>
    <scope>NUCLEOTIDE SEQUENCE [LARGE SCALE GENOMIC DNA]</scope>
    <source>
        <strain evidence="2 3">DSM 436</strain>
    </source>
</reference>
<organism evidence="2 3">
    <name type="scientific">Chondromyces apiculatus DSM 436</name>
    <dbReference type="NCBI Taxonomy" id="1192034"/>
    <lineage>
        <taxon>Bacteria</taxon>
        <taxon>Pseudomonadati</taxon>
        <taxon>Myxococcota</taxon>
        <taxon>Polyangia</taxon>
        <taxon>Polyangiales</taxon>
        <taxon>Polyangiaceae</taxon>
        <taxon>Chondromyces</taxon>
    </lineage>
</organism>
<dbReference type="Proteomes" id="UP000019678">
    <property type="component" value="Unassembled WGS sequence"/>
</dbReference>
<proteinExistence type="predicted"/>
<dbReference type="AlphaFoldDB" id="A0A017T5I6"/>
<feature type="region of interest" description="Disordered" evidence="1">
    <location>
        <begin position="253"/>
        <end position="275"/>
    </location>
</feature>
<feature type="region of interest" description="Disordered" evidence="1">
    <location>
        <begin position="319"/>
        <end position="340"/>
    </location>
</feature>
<evidence type="ECO:0000313" key="2">
    <source>
        <dbReference type="EMBL" id="EYF04277.1"/>
    </source>
</evidence>
<sequence>MPLDLAALSTYARERYLRIGHHFGPTEVLVQANKHLLALQTHAADLHHHGFGTADRAQLEDARDALQQALIARTRTRAMDYTTLHLHRGAIRQGRHQRRGARALLASAANHLHQTAGGDATDTALQIEGCLTHTARCPERDGESLALQLDVLRNMLLRPAVAAVTVDRGGPETVTDLTATITTLRTSNFQHVGTSAQSDTERVNVLEGMIVTLARSARKAAVAAGHRLGSEALAALFELSALYPPRATAKPEVAEPAAAKPEVAEPAAAEPAAAEPAAAEPAVVAVPVAQPSSEPPTISPAGAVQALMRSLTVVPAASRPGLTTSFTGADTGADGRYRTN</sequence>
<dbReference type="RefSeq" id="WP_044244620.1">
    <property type="nucleotide sequence ID" value="NZ_ASRX01000037.1"/>
</dbReference>
<keyword evidence="3" id="KW-1185">Reference proteome</keyword>
<protein>
    <submittedName>
        <fullName evidence="2">Methyl-accepting chemotaxis sensory transducer</fullName>
    </submittedName>
</protein>
<evidence type="ECO:0000313" key="3">
    <source>
        <dbReference type="Proteomes" id="UP000019678"/>
    </source>
</evidence>
<dbReference type="OrthoDB" id="5504595at2"/>
<name>A0A017T5I6_9BACT</name>
<comment type="caution">
    <text evidence="2">The sequence shown here is derived from an EMBL/GenBank/DDBJ whole genome shotgun (WGS) entry which is preliminary data.</text>
</comment>
<evidence type="ECO:0000256" key="1">
    <source>
        <dbReference type="SAM" id="MobiDB-lite"/>
    </source>
</evidence>
<gene>
    <name evidence="2" type="ORF">CAP_4754</name>
</gene>
<accession>A0A017T5I6</accession>
<dbReference type="EMBL" id="ASRX01000037">
    <property type="protein sequence ID" value="EYF04277.1"/>
    <property type="molecule type" value="Genomic_DNA"/>
</dbReference>